<proteinExistence type="predicted"/>
<dbReference type="Proteomes" id="UP001424441">
    <property type="component" value="Unassembled WGS sequence"/>
</dbReference>
<sequence>MGYDSAFAERAFDNQYKKTLKLQANKDAVFQGAIEDLRNNPVSEEEDNSGPQELNEEFLDRFERYAEDASTEDLQRRWSKILAGEIRKPGTFSRKIMRSVDELEADAAILFSKLVSYQLEGVLFISLMSELSFDEMLILTQSGLVVDPGLGHHREFLELTMGDGSKLWGLPFGERGLSIPTNINEYKLDDSVLINIGGKPVVPILVLTELAKALCSIIDSKNYDIAKLYFDKLLPIFGAEKIHFYDIDTQTMQWTRDLSI</sequence>
<dbReference type="EMBL" id="BAAADE010000014">
    <property type="protein sequence ID" value="GAA0614758.1"/>
    <property type="molecule type" value="Genomic_DNA"/>
</dbReference>
<gene>
    <name evidence="1" type="ORF">GCM10008943_32360</name>
</gene>
<protein>
    <recommendedName>
        <fullName evidence="3">DUF2806 domain-containing protein</fullName>
    </recommendedName>
</protein>
<dbReference type="InterPro" id="IPR021254">
    <property type="entry name" value="DUF2806"/>
</dbReference>
<dbReference type="Pfam" id="PF10987">
    <property type="entry name" value="DUF2806"/>
    <property type="match status" value="1"/>
</dbReference>
<organism evidence="1 2">
    <name type="scientific">Paenochrobactrum glaciei</name>
    <dbReference type="NCBI Taxonomy" id="486407"/>
    <lineage>
        <taxon>Bacteria</taxon>
        <taxon>Pseudomonadati</taxon>
        <taxon>Pseudomonadota</taxon>
        <taxon>Alphaproteobacteria</taxon>
        <taxon>Hyphomicrobiales</taxon>
        <taxon>Brucellaceae</taxon>
        <taxon>Paenochrobactrum</taxon>
    </lineage>
</organism>
<evidence type="ECO:0000313" key="2">
    <source>
        <dbReference type="Proteomes" id="UP001424441"/>
    </source>
</evidence>
<reference evidence="1 2" key="1">
    <citation type="journal article" date="2019" name="Int. J. Syst. Evol. Microbiol.">
        <title>The Global Catalogue of Microorganisms (GCM) 10K type strain sequencing project: providing services to taxonomists for standard genome sequencing and annotation.</title>
        <authorList>
            <consortium name="The Broad Institute Genomics Platform"/>
            <consortium name="The Broad Institute Genome Sequencing Center for Infectious Disease"/>
            <person name="Wu L."/>
            <person name="Ma J."/>
        </authorList>
    </citation>
    <scope>NUCLEOTIDE SEQUENCE [LARGE SCALE GENOMIC DNA]</scope>
    <source>
        <strain evidence="1 2">JCM 15115</strain>
    </source>
</reference>
<accession>A0ABN1GMS1</accession>
<keyword evidence="2" id="KW-1185">Reference proteome</keyword>
<evidence type="ECO:0000313" key="1">
    <source>
        <dbReference type="EMBL" id="GAA0614758.1"/>
    </source>
</evidence>
<comment type="caution">
    <text evidence="1">The sequence shown here is derived from an EMBL/GenBank/DDBJ whole genome shotgun (WGS) entry which is preliminary data.</text>
</comment>
<evidence type="ECO:0008006" key="3">
    <source>
        <dbReference type="Google" id="ProtNLM"/>
    </source>
</evidence>
<name>A0ABN1GMS1_9HYPH</name>